<dbReference type="Pfam" id="PF13455">
    <property type="entry name" value="MUG113"/>
    <property type="match status" value="1"/>
</dbReference>
<evidence type="ECO:0000313" key="2">
    <source>
        <dbReference type="EMBL" id="GBE95634.1"/>
    </source>
</evidence>
<keyword evidence="1" id="KW-0812">Transmembrane</keyword>
<dbReference type="EMBL" id="BDGE01000113">
    <property type="protein sequence ID" value="GBE95634.1"/>
    <property type="molecule type" value="Genomic_DNA"/>
</dbReference>
<keyword evidence="2" id="KW-0547">Nucleotide-binding</keyword>
<comment type="caution">
    <text evidence="2">The sequence shown here is derived from an EMBL/GenBank/DDBJ whole genome shotgun (WGS) entry which is preliminary data.</text>
</comment>
<evidence type="ECO:0000313" key="3">
    <source>
        <dbReference type="Proteomes" id="UP000236527"/>
    </source>
</evidence>
<keyword evidence="2" id="KW-0067">ATP-binding</keyword>
<accession>A0A2H6LR20</accession>
<feature type="transmembrane region" description="Helical" evidence="1">
    <location>
        <begin position="133"/>
        <end position="152"/>
    </location>
</feature>
<dbReference type="AlphaFoldDB" id="A0A2H6LR20"/>
<evidence type="ECO:0000256" key="1">
    <source>
        <dbReference type="SAM" id="Phobius"/>
    </source>
</evidence>
<sequence>MESRYFNNEYQARNDHEPGYIYLMEAEGYHGLIPGFYLRRCKIGLSRNPQLRLENFHANQPPCNIKILTTVYVQDMAEVETRLHDHFKHCQVKGLVKSREWFDFNPLQMAMVRYAIAKHDIHIFTFDELPVKLILFCLLALLGTGIIAGRMTSQATLLQLEKPQSKQIN</sequence>
<name>A0A2H6LR20_9NOSO</name>
<dbReference type="GO" id="GO:0004386">
    <property type="term" value="F:helicase activity"/>
    <property type="evidence" value="ECO:0007669"/>
    <property type="project" value="UniProtKB-KW"/>
</dbReference>
<dbReference type="RefSeq" id="WP_245895011.1">
    <property type="nucleotide sequence ID" value="NZ_DF978454.1"/>
</dbReference>
<keyword evidence="2" id="KW-0378">Hydrolase</keyword>
<protein>
    <submittedName>
        <fullName evidence="2">Helicase</fullName>
    </submittedName>
</protein>
<keyword evidence="1" id="KW-0472">Membrane</keyword>
<dbReference type="Proteomes" id="UP000236527">
    <property type="component" value="Unassembled WGS sequence"/>
</dbReference>
<keyword evidence="2" id="KW-0347">Helicase</keyword>
<keyword evidence="3" id="KW-1185">Reference proteome</keyword>
<keyword evidence="1" id="KW-1133">Transmembrane helix</keyword>
<proteinExistence type="predicted"/>
<organism evidence="2 3">
    <name type="scientific">Nostoc cycadae WK-1</name>
    <dbReference type="NCBI Taxonomy" id="1861711"/>
    <lineage>
        <taxon>Bacteria</taxon>
        <taxon>Bacillati</taxon>
        <taxon>Cyanobacteriota</taxon>
        <taxon>Cyanophyceae</taxon>
        <taxon>Nostocales</taxon>
        <taxon>Nostocaceae</taxon>
        <taxon>Nostoc</taxon>
    </lineage>
</organism>
<reference evidence="3" key="1">
    <citation type="journal article" date="2018" name="Genome Announc.">
        <title>Draft Genome Sequence of the Nitrogen-Fixing and Hormogonia-Inducing Cyanobacterium Nostoc cycadae Strain WK-1, Isolated from the Coralloid Roots of Cycas revoluta.</title>
        <authorList>
            <person name="Kanesaki Y."/>
            <person name="Hirose M."/>
            <person name="Hirose Y."/>
            <person name="Fujisawa T."/>
            <person name="Nakamura Y."/>
            <person name="Watanabe S."/>
            <person name="Matsunaga S."/>
            <person name="Uchida H."/>
            <person name="Murakami A."/>
        </authorList>
    </citation>
    <scope>NUCLEOTIDE SEQUENCE [LARGE SCALE GENOMIC DNA]</scope>
    <source>
        <strain evidence="3">WK-1</strain>
    </source>
</reference>
<gene>
    <name evidence="2" type="ORF">NCWK1_5422</name>
</gene>